<dbReference type="InterPro" id="IPR018702">
    <property type="entry name" value="DUF2207"/>
</dbReference>
<protein>
    <submittedName>
        <fullName evidence="5">DUF2207 domain-containing protein</fullName>
    </submittedName>
</protein>
<dbReference type="Proteomes" id="UP001319104">
    <property type="component" value="Unassembled WGS sequence"/>
</dbReference>
<dbReference type="AlphaFoldDB" id="A0AAP2CEN9"/>
<dbReference type="EMBL" id="JAHCMY010000001">
    <property type="protein sequence ID" value="MBS9523108.1"/>
    <property type="molecule type" value="Genomic_DNA"/>
</dbReference>
<feature type="chain" id="PRO_5042891701" evidence="2">
    <location>
        <begin position="23"/>
        <end position="598"/>
    </location>
</feature>
<keyword evidence="6" id="KW-1185">Reference proteome</keyword>
<feature type="transmembrane region" description="Helical" evidence="1">
    <location>
        <begin position="453"/>
        <end position="471"/>
    </location>
</feature>
<keyword evidence="1" id="KW-1133">Transmembrane helix</keyword>
<evidence type="ECO:0000256" key="1">
    <source>
        <dbReference type="SAM" id="Phobius"/>
    </source>
</evidence>
<feature type="transmembrane region" description="Helical" evidence="1">
    <location>
        <begin position="260"/>
        <end position="279"/>
    </location>
</feature>
<dbReference type="Pfam" id="PF20990">
    <property type="entry name" value="DUF2207_C"/>
    <property type="match status" value="1"/>
</dbReference>
<evidence type="ECO:0000259" key="3">
    <source>
        <dbReference type="Pfam" id="PF09972"/>
    </source>
</evidence>
<sequence length="598" mass="68617">MMRRITVFMLLLTCLSIAKVHAKKSYKIDHVRIEAVVFPDGEVQVVEKRAYNFKGKFSYAFRNFPHQENVTFADFEVMEGEVQFPFSGEEEEGFAVLLDKKNHQELGWAFDARDEIREFTIAYTVNGLVERYEDVAVLYYKFIDSQWDVRQENVSVTIRFKGKGDEEGEVLHWLHGPAQAFSEMQDDGAIKLESNFLTKKDMLEVRVLYPEAWFEEVPQRSGMVAVDIKTEEQKWAEEANAKRLAAKEREAFFADIYAKAPFIAMGLFLVGFGFALFIYRKFRPEYPKAESSQSIENRPPSNLHPAFVNYLLYGYLIGRELTAVLYQLAYKKMLRLEDRNEDGKNSNKKLFWILDRERFKGDENTLYPFEHLVIHQIFTKISKGANEVSFYEMQKAKHNWASFMAKFNKAVAEEGKGLDIWNARSIIGMYWMVGLSIFMFCTFALGLAFIKEWSLLLVPLLVILIVLCIRLPRRQPKYQQEYFRWLSYRKYLKSALRRKSDEKLDYELLNEHLIYGTTLGLTKSNIDKLLTNVPNGNYSHYLFWYVVLFNNGSAPSSKTISNMVSNLSISPMSSGGGTGGGASFGGGGGVSAGGGGAR</sequence>
<dbReference type="Pfam" id="PF09972">
    <property type="entry name" value="DUF2207"/>
    <property type="match status" value="1"/>
</dbReference>
<keyword evidence="1" id="KW-0472">Membrane</keyword>
<organism evidence="5 6">
    <name type="scientific">Litoribacter ruber</name>
    <dbReference type="NCBI Taxonomy" id="702568"/>
    <lineage>
        <taxon>Bacteria</taxon>
        <taxon>Pseudomonadati</taxon>
        <taxon>Bacteroidota</taxon>
        <taxon>Cytophagia</taxon>
        <taxon>Cytophagales</taxon>
        <taxon>Cyclobacteriaceae</taxon>
        <taxon>Litoribacter</taxon>
    </lineage>
</organism>
<evidence type="ECO:0000259" key="4">
    <source>
        <dbReference type="Pfam" id="PF20990"/>
    </source>
</evidence>
<feature type="signal peptide" evidence="2">
    <location>
        <begin position="1"/>
        <end position="22"/>
    </location>
</feature>
<feature type="transmembrane region" description="Helical" evidence="1">
    <location>
        <begin position="426"/>
        <end position="447"/>
    </location>
</feature>
<keyword evidence="1" id="KW-0812">Transmembrane</keyword>
<feature type="domain" description="DUF2207" evidence="3">
    <location>
        <begin position="27"/>
        <end position="208"/>
    </location>
</feature>
<dbReference type="InterPro" id="IPR048389">
    <property type="entry name" value="YciQ-like_C"/>
</dbReference>
<gene>
    <name evidence="5" type="ORF">KI659_03670</name>
</gene>
<reference evidence="5 6" key="1">
    <citation type="submission" date="2021-05" db="EMBL/GenBank/DDBJ databases">
        <authorList>
            <person name="Zhang Z.D."/>
            <person name="Osman G."/>
        </authorList>
    </citation>
    <scope>NUCLEOTIDE SEQUENCE [LARGE SCALE GENOMIC DNA]</scope>
    <source>
        <strain evidence="5 6">KCTC 32217</strain>
    </source>
</reference>
<feature type="domain" description="Predicted membrane protein YciQ-like C-terminal" evidence="4">
    <location>
        <begin position="299"/>
        <end position="528"/>
    </location>
</feature>
<evidence type="ECO:0000313" key="6">
    <source>
        <dbReference type="Proteomes" id="UP001319104"/>
    </source>
</evidence>
<dbReference type="RefSeq" id="WP_213943972.1">
    <property type="nucleotide sequence ID" value="NZ_JAHCMY010000001.1"/>
</dbReference>
<evidence type="ECO:0000256" key="2">
    <source>
        <dbReference type="SAM" id="SignalP"/>
    </source>
</evidence>
<comment type="caution">
    <text evidence="5">The sequence shown here is derived from an EMBL/GenBank/DDBJ whole genome shotgun (WGS) entry which is preliminary data.</text>
</comment>
<accession>A0AAP2CEN9</accession>
<name>A0AAP2CEN9_9BACT</name>
<evidence type="ECO:0000313" key="5">
    <source>
        <dbReference type="EMBL" id="MBS9523108.1"/>
    </source>
</evidence>
<proteinExistence type="predicted"/>
<keyword evidence="2" id="KW-0732">Signal</keyword>